<dbReference type="Proteomes" id="UP000694865">
    <property type="component" value="Unplaced"/>
</dbReference>
<feature type="transmembrane region" description="Helical" evidence="6">
    <location>
        <begin position="12"/>
        <end position="35"/>
    </location>
</feature>
<keyword evidence="7" id="KW-1185">Reference proteome</keyword>
<evidence type="ECO:0000256" key="1">
    <source>
        <dbReference type="ARBA" id="ARBA00004141"/>
    </source>
</evidence>
<gene>
    <name evidence="8" type="primary">LOC100371656</name>
</gene>
<feature type="transmembrane region" description="Helical" evidence="6">
    <location>
        <begin position="89"/>
        <end position="109"/>
    </location>
</feature>
<reference evidence="8" key="1">
    <citation type="submission" date="2025-08" db="UniProtKB">
        <authorList>
            <consortium name="RefSeq"/>
        </authorList>
    </citation>
    <scope>IDENTIFICATION</scope>
    <source>
        <tissue evidence="8">Testes</tissue>
    </source>
</reference>
<feature type="transmembrane region" description="Helical" evidence="6">
    <location>
        <begin position="55"/>
        <end position="77"/>
    </location>
</feature>
<dbReference type="RefSeq" id="XP_002730777.1">
    <property type="nucleotide sequence ID" value="XM_002730731.1"/>
</dbReference>
<dbReference type="PANTHER" id="PTHR19282">
    <property type="entry name" value="TETRASPANIN"/>
    <property type="match status" value="1"/>
</dbReference>
<keyword evidence="5 6" id="KW-0472">Membrane</keyword>
<proteinExistence type="inferred from homology"/>
<dbReference type="InterPro" id="IPR000301">
    <property type="entry name" value="Tetraspanin_animals"/>
</dbReference>
<dbReference type="Gene3D" id="1.10.1450.10">
    <property type="entry name" value="Tetraspanin"/>
    <property type="match status" value="1"/>
</dbReference>
<dbReference type="GeneID" id="100371656"/>
<keyword evidence="4 6" id="KW-1133">Transmembrane helix</keyword>
<sequence>MGVEGRTKCIKYMLFILNFLFWICGAAMVGLGVWILIDYDSFTIVMDNPFLNSAVYLLICVGAIVTIIAFLGCCGAVQEHKGCLTGYTMMLLLMLLGEFAIVGLVYYFGSDKVEAVIVDAANATFVEYGNKLYITDSWDTVQVLSGCCGLYGYNDYEYTAWADTHTEEFPDSCCTVESIETGTYVNTTICHEKNSEYFYAEGCVTYLKAFIKDNIYNVGGAVIGIAVLQLLGLICGTWLCCAVKKD</sequence>
<dbReference type="SUPFAM" id="SSF48652">
    <property type="entry name" value="Tetraspanin"/>
    <property type="match status" value="1"/>
</dbReference>
<dbReference type="Pfam" id="PF00335">
    <property type="entry name" value="Tetraspanin"/>
    <property type="match status" value="1"/>
</dbReference>
<evidence type="ECO:0000313" key="8">
    <source>
        <dbReference type="RefSeq" id="XP_002730777.1"/>
    </source>
</evidence>
<feature type="transmembrane region" description="Helical" evidence="6">
    <location>
        <begin position="215"/>
        <end position="241"/>
    </location>
</feature>
<name>A0ABM0GIT2_SACKO</name>
<dbReference type="PIRSF" id="PIRSF002419">
    <property type="entry name" value="Tetraspanin"/>
    <property type="match status" value="1"/>
</dbReference>
<accession>A0ABM0GIT2</accession>
<evidence type="ECO:0000256" key="2">
    <source>
        <dbReference type="ARBA" id="ARBA00006840"/>
    </source>
</evidence>
<protein>
    <recommendedName>
        <fullName evidence="6">Tetraspanin</fullName>
    </recommendedName>
</protein>
<evidence type="ECO:0000256" key="3">
    <source>
        <dbReference type="ARBA" id="ARBA00022692"/>
    </source>
</evidence>
<dbReference type="InterPro" id="IPR018499">
    <property type="entry name" value="Tetraspanin/Peripherin"/>
</dbReference>
<evidence type="ECO:0000313" key="7">
    <source>
        <dbReference type="Proteomes" id="UP000694865"/>
    </source>
</evidence>
<dbReference type="PRINTS" id="PR00259">
    <property type="entry name" value="TMFOUR"/>
</dbReference>
<organism evidence="7 8">
    <name type="scientific">Saccoglossus kowalevskii</name>
    <name type="common">Acorn worm</name>
    <dbReference type="NCBI Taxonomy" id="10224"/>
    <lineage>
        <taxon>Eukaryota</taxon>
        <taxon>Metazoa</taxon>
        <taxon>Hemichordata</taxon>
        <taxon>Enteropneusta</taxon>
        <taxon>Harrimaniidae</taxon>
        <taxon>Saccoglossus</taxon>
    </lineage>
</organism>
<evidence type="ECO:0000256" key="4">
    <source>
        <dbReference type="ARBA" id="ARBA00022989"/>
    </source>
</evidence>
<keyword evidence="3 6" id="KW-0812">Transmembrane</keyword>
<dbReference type="PANTHER" id="PTHR19282:SF544">
    <property type="entry name" value="TETRASPANIN"/>
    <property type="match status" value="1"/>
</dbReference>
<dbReference type="CDD" id="cd03127">
    <property type="entry name" value="tetraspanin_LEL"/>
    <property type="match status" value="1"/>
</dbReference>
<dbReference type="InterPro" id="IPR008952">
    <property type="entry name" value="Tetraspanin_EC2_sf"/>
</dbReference>
<evidence type="ECO:0000256" key="5">
    <source>
        <dbReference type="ARBA" id="ARBA00023136"/>
    </source>
</evidence>
<comment type="similarity">
    <text evidence="2 6">Belongs to the tetraspanin (TM4SF) family.</text>
</comment>
<comment type="subcellular location">
    <subcellularLocation>
        <location evidence="1 6">Membrane</location>
        <topology evidence="1 6">Multi-pass membrane protein</topology>
    </subcellularLocation>
</comment>
<evidence type="ECO:0000256" key="6">
    <source>
        <dbReference type="RuleBase" id="RU361218"/>
    </source>
</evidence>